<organism evidence="2 3">
    <name type="scientific">Ruminiclostridium cellulolyticum (strain ATCC 35319 / DSM 5812 / JCM 6584 / H10)</name>
    <name type="common">Clostridium cellulolyticum</name>
    <dbReference type="NCBI Taxonomy" id="394503"/>
    <lineage>
        <taxon>Bacteria</taxon>
        <taxon>Bacillati</taxon>
        <taxon>Bacillota</taxon>
        <taxon>Clostridia</taxon>
        <taxon>Eubacteriales</taxon>
        <taxon>Oscillospiraceae</taxon>
        <taxon>Ruminiclostridium</taxon>
    </lineage>
</organism>
<name>B8I2I2_RUMCH</name>
<dbReference type="InterPro" id="IPR013096">
    <property type="entry name" value="Cupin_2"/>
</dbReference>
<keyword evidence="3" id="KW-1185">Reference proteome</keyword>
<dbReference type="PANTHER" id="PTHR40112">
    <property type="entry name" value="H2HPP ISOMERASE"/>
    <property type="match status" value="1"/>
</dbReference>
<dbReference type="InterPro" id="IPR052535">
    <property type="entry name" value="Bacilysin_H2HPP_isomerase"/>
</dbReference>
<dbReference type="KEGG" id="cce:Ccel_1623"/>
<dbReference type="Pfam" id="PF07883">
    <property type="entry name" value="Cupin_2"/>
    <property type="match status" value="1"/>
</dbReference>
<dbReference type="PANTHER" id="PTHR40112:SF1">
    <property type="entry name" value="H2HPP ISOMERASE"/>
    <property type="match status" value="1"/>
</dbReference>
<evidence type="ECO:0000313" key="2">
    <source>
        <dbReference type="EMBL" id="ACL75975.1"/>
    </source>
</evidence>
<proteinExistence type="predicted"/>
<dbReference type="STRING" id="394503.Ccel_1623"/>
<gene>
    <name evidence="2" type="ordered locus">Ccel_1623</name>
</gene>
<dbReference type="Proteomes" id="UP000001349">
    <property type="component" value="Chromosome"/>
</dbReference>
<dbReference type="EMBL" id="CP001348">
    <property type="protein sequence ID" value="ACL75975.1"/>
    <property type="molecule type" value="Genomic_DNA"/>
</dbReference>
<dbReference type="InterPro" id="IPR014710">
    <property type="entry name" value="RmlC-like_jellyroll"/>
</dbReference>
<evidence type="ECO:0000313" key="3">
    <source>
        <dbReference type="Proteomes" id="UP000001349"/>
    </source>
</evidence>
<dbReference type="SUPFAM" id="SSF51182">
    <property type="entry name" value="RmlC-like cupins"/>
    <property type="match status" value="1"/>
</dbReference>
<reference evidence="2 3" key="1">
    <citation type="submission" date="2009-01" db="EMBL/GenBank/DDBJ databases">
        <title>Complete sequence of Clostridium cellulolyticum H10.</title>
        <authorList>
            <consortium name="US DOE Joint Genome Institute"/>
            <person name="Lucas S."/>
            <person name="Copeland A."/>
            <person name="Lapidus A."/>
            <person name="Glavina del Rio T."/>
            <person name="Dalin E."/>
            <person name="Tice H."/>
            <person name="Bruce D."/>
            <person name="Goodwin L."/>
            <person name="Pitluck S."/>
            <person name="Chertkov O."/>
            <person name="Saunders E."/>
            <person name="Brettin T."/>
            <person name="Detter J.C."/>
            <person name="Han C."/>
            <person name="Larimer F."/>
            <person name="Land M."/>
            <person name="Hauser L."/>
            <person name="Kyrpides N."/>
            <person name="Ivanova N."/>
            <person name="Zhou J."/>
            <person name="Richardson P."/>
        </authorList>
    </citation>
    <scope>NUCLEOTIDE SEQUENCE [LARGE SCALE GENOMIC DNA]</scope>
    <source>
        <strain evidence="3">ATCC 35319 / DSM 5812 / JCM 6584 / H10</strain>
    </source>
</reference>
<dbReference type="OrthoDB" id="9811153at2"/>
<protein>
    <submittedName>
        <fullName evidence="2">Cupin 2 conserved barrel domain protein</fullName>
    </submittedName>
</protein>
<evidence type="ECO:0000259" key="1">
    <source>
        <dbReference type="Pfam" id="PF07883"/>
    </source>
</evidence>
<feature type="domain" description="Cupin type-2" evidence="1">
    <location>
        <begin position="42"/>
        <end position="86"/>
    </location>
</feature>
<dbReference type="RefSeq" id="WP_015925091.1">
    <property type="nucleotide sequence ID" value="NC_011898.1"/>
</dbReference>
<dbReference type="InterPro" id="IPR011051">
    <property type="entry name" value="RmlC_Cupin_sf"/>
</dbReference>
<dbReference type="eggNOG" id="COG1917">
    <property type="taxonomic scope" value="Bacteria"/>
</dbReference>
<dbReference type="HOGENOM" id="CLU_134269_0_0_9"/>
<dbReference type="AlphaFoldDB" id="B8I2I2"/>
<sequence length="112" mass="12678">MSIDKWTKVNNELIGENADMFIISSENITVSKFEFRETIDLSTHSHKNEQTTIVVEGEMTIKFGTIEKKMSAGDACIIPANVPHCAKISKVPFKSYDIFHPIREDFTNKIGK</sequence>
<dbReference type="Gene3D" id="2.60.120.10">
    <property type="entry name" value="Jelly Rolls"/>
    <property type="match status" value="1"/>
</dbReference>
<accession>B8I2I2</accession>